<dbReference type="InterPro" id="IPR000014">
    <property type="entry name" value="PAS"/>
</dbReference>
<dbReference type="PRINTS" id="PR00344">
    <property type="entry name" value="BCTRLSENSOR"/>
</dbReference>
<accession>A0A173MHB9</accession>
<evidence type="ECO:0000259" key="20">
    <source>
        <dbReference type="PROSITE" id="PS50112"/>
    </source>
</evidence>
<dbReference type="SMART" id="SM00387">
    <property type="entry name" value="HATPase_c"/>
    <property type="match status" value="1"/>
</dbReference>
<proteinExistence type="predicted"/>
<dbReference type="CDD" id="cd00130">
    <property type="entry name" value="PAS"/>
    <property type="match status" value="1"/>
</dbReference>
<comment type="catalytic activity">
    <reaction evidence="1">
        <text>ATP + protein L-histidine = ADP + protein N-phospho-L-histidine.</text>
        <dbReference type="EC" id="2.7.13.3"/>
    </reaction>
</comment>
<dbReference type="SUPFAM" id="SSF55785">
    <property type="entry name" value="PYP-like sensor domain (PAS domain)"/>
    <property type="match status" value="2"/>
</dbReference>
<dbReference type="PROSITE" id="PS50109">
    <property type="entry name" value="HIS_KIN"/>
    <property type="match status" value="1"/>
</dbReference>
<dbReference type="InterPro" id="IPR003661">
    <property type="entry name" value="HisK_dim/P_dom"/>
</dbReference>
<dbReference type="Pfam" id="PF00072">
    <property type="entry name" value="Response_reg"/>
    <property type="match status" value="1"/>
</dbReference>
<dbReference type="InterPro" id="IPR036641">
    <property type="entry name" value="HPT_dom_sf"/>
</dbReference>
<dbReference type="FunFam" id="1.10.287.130:FF:000002">
    <property type="entry name" value="Two-component osmosensing histidine kinase"/>
    <property type="match status" value="1"/>
</dbReference>
<protein>
    <recommendedName>
        <fullName evidence="15">Sensory/regulatory protein RpfC</fullName>
        <ecNumber evidence="3">2.7.13.3</ecNumber>
    </recommendedName>
</protein>
<dbReference type="SUPFAM" id="SSF52172">
    <property type="entry name" value="CheY-like"/>
    <property type="match status" value="1"/>
</dbReference>
<gene>
    <name evidence="23" type="ORF">SAMN05421788_102487</name>
</gene>
<dbReference type="SUPFAM" id="SSF47226">
    <property type="entry name" value="Histidine-containing phosphotransfer domain, HPT domain"/>
    <property type="match status" value="1"/>
</dbReference>
<keyword evidence="7" id="KW-0812">Transmembrane</keyword>
<dbReference type="InterPro" id="IPR003594">
    <property type="entry name" value="HATPase_dom"/>
</dbReference>
<dbReference type="RefSeq" id="WP_076378266.1">
    <property type="nucleotide sequence ID" value="NZ_AP017422.1"/>
</dbReference>
<evidence type="ECO:0000256" key="3">
    <source>
        <dbReference type="ARBA" id="ARBA00012438"/>
    </source>
</evidence>
<dbReference type="PROSITE" id="PS50110">
    <property type="entry name" value="RESPONSE_REGULATORY"/>
    <property type="match status" value="1"/>
</dbReference>
<dbReference type="CDD" id="cd00082">
    <property type="entry name" value="HisKA"/>
    <property type="match status" value="1"/>
</dbReference>
<feature type="domain" description="Response regulatory" evidence="19">
    <location>
        <begin position="637"/>
        <end position="752"/>
    </location>
</feature>
<dbReference type="GO" id="GO:0000155">
    <property type="term" value="F:phosphorelay sensor kinase activity"/>
    <property type="evidence" value="ECO:0007669"/>
    <property type="project" value="InterPro"/>
</dbReference>
<evidence type="ECO:0000256" key="1">
    <source>
        <dbReference type="ARBA" id="ARBA00000085"/>
    </source>
</evidence>
<comment type="subunit">
    <text evidence="14">At low DSF concentrations, interacts with RpfF.</text>
</comment>
<evidence type="ECO:0000256" key="2">
    <source>
        <dbReference type="ARBA" id="ARBA00004651"/>
    </source>
</evidence>
<evidence type="ECO:0000313" key="24">
    <source>
        <dbReference type="Proteomes" id="UP000186917"/>
    </source>
</evidence>
<dbReference type="InterPro" id="IPR036097">
    <property type="entry name" value="HisK_dim/P_sf"/>
</dbReference>
<dbReference type="InterPro" id="IPR005467">
    <property type="entry name" value="His_kinase_dom"/>
</dbReference>
<feature type="domain" description="HPt" evidence="22">
    <location>
        <begin position="788"/>
        <end position="884"/>
    </location>
</feature>
<comment type="subcellular location">
    <subcellularLocation>
        <location evidence="2">Cell membrane</location>
        <topology evidence="2">Multi-pass membrane protein</topology>
    </subcellularLocation>
</comment>
<sequence>MKWNKLLERQMQKHLPAAMHADEQLLAFLQAVNASYHSYERDHDLSERAFKISEEEFIAVNNQLTEELSVKRLSIEQLKGAILGMAEEGLSLESDNLLDIVQFLKVQIQLRKEAEDTLTTTANRLAFLISNMQTGILVGDEDRHIVLTNQVFCDMFGIQATPEQLVGADCTGAIEEHKGLFAQPEKFVQRMDVLLQDKKLVVNEQLRLADGRIFERNYIPIFIEDVYKGHLWNYKDITERIMAEQAVKRREEKYRNIIANMNLGLLEVDNNGMVQYANHRFCEMSGYALDELTYRKAASLFTFGENNQLIEEKAALRKKGISDAYELAVKNKRGELKWWFISGAPLYDDAGELAGSIGIYLDFTDRKKLEFDLYEAREAAEQSARTKENFLANMSHEIRTPMNAILGMSRQLEKTSLDKDQRLYLQTVHTATDHLMVVINDILDMSKIHAGMLHLERIGFNMEGVIRHAVQVMMPRALEKKIDLTAHFEKGISPVLLGDPHRLNQVLLNLLSNAIKFTEKGQVSVIGSIQEMGPGKQTIKVLVKDTGVGMDAAFLTTLFDKFAQEDTSVARKYGGTGLGMAITRQLVELMKGHITVSSVKGAGTEVSFTIPFSTGTVADLPDAPEKATSRQVLRDKKVLVVEDYEMNRLVVNTMLKQYGMHITEVEDGAQAIEQLTLHPFDLVLMDVQMPVMGGIEATEYIRKQLHLNVPVIALTANAVKGESERCMNAGMNAYVSKPFEEEDLVSTMAACLEENLPQKEHGQSLLSLTEDAIPLYSLEKLNKLGGGDTAFIQKMTELFLAQVPASVHSMQHALDAGDYDTMRALAHKLKPAIHNLDIHTLKEVVRDIEITAEKDPGNEMLPVWVHTLVTVVGEVADELKKMGT</sequence>
<keyword evidence="8" id="KW-0547">Nucleotide-binding</keyword>
<dbReference type="EC" id="2.7.13.3" evidence="3"/>
<keyword evidence="10" id="KW-0067">ATP-binding</keyword>
<dbReference type="PANTHER" id="PTHR45339">
    <property type="entry name" value="HYBRID SIGNAL TRANSDUCTION HISTIDINE KINASE J"/>
    <property type="match status" value="1"/>
</dbReference>
<dbReference type="Gene3D" id="1.20.120.160">
    <property type="entry name" value="HPT domain"/>
    <property type="match status" value="1"/>
</dbReference>
<dbReference type="CDD" id="cd17546">
    <property type="entry name" value="REC_hyHK_CKI1_RcsC-like"/>
    <property type="match status" value="1"/>
</dbReference>
<keyword evidence="5 17" id="KW-0597">Phosphoprotein</keyword>
<dbReference type="InterPro" id="IPR001789">
    <property type="entry name" value="Sig_transdc_resp-reg_receiver"/>
</dbReference>
<evidence type="ECO:0000256" key="15">
    <source>
        <dbReference type="ARBA" id="ARBA00068150"/>
    </source>
</evidence>
<dbReference type="Gene3D" id="3.40.50.2300">
    <property type="match status" value="1"/>
</dbReference>
<keyword evidence="9" id="KW-0418">Kinase</keyword>
<dbReference type="SMART" id="SM00091">
    <property type="entry name" value="PAS"/>
    <property type="match status" value="2"/>
</dbReference>
<evidence type="ECO:0000259" key="21">
    <source>
        <dbReference type="PROSITE" id="PS50113"/>
    </source>
</evidence>
<dbReference type="Pfam" id="PF02518">
    <property type="entry name" value="HATPase_c"/>
    <property type="match status" value="1"/>
</dbReference>
<evidence type="ECO:0000256" key="16">
    <source>
        <dbReference type="PROSITE-ProRule" id="PRU00110"/>
    </source>
</evidence>
<keyword evidence="12" id="KW-0902">Two-component regulatory system</keyword>
<dbReference type="FunFam" id="3.30.565.10:FF:000010">
    <property type="entry name" value="Sensor histidine kinase RcsC"/>
    <property type="match status" value="1"/>
</dbReference>
<evidence type="ECO:0000256" key="14">
    <source>
        <dbReference type="ARBA" id="ARBA00064003"/>
    </source>
</evidence>
<evidence type="ECO:0000259" key="19">
    <source>
        <dbReference type="PROSITE" id="PS50110"/>
    </source>
</evidence>
<dbReference type="InterPro" id="IPR000700">
    <property type="entry name" value="PAS-assoc_C"/>
</dbReference>
<feature type="domain" description="Histidine kinase" evidence="18">
    <location>
        <begin position="393"/>
        <end position="614"/>
    </location>
</feature>
<evidence type="ECO:0000256" key="4">
    <source>
        <dbReference type="ARBA" id="ARBA00022475"/>
    </source>
</evidence>
<dbReference type="InterPro" id="IPR008207">
    <property type="entry name" value="Sig_transdc_His_kin_Hpt_dom"/>
</dbReference>
<feature type="modified residue" description="Phosphohistidine" evidence="16">
    <location>
        <position position="827"/>
    </location>
</feature>
<evidence type="ECO:0000256" key="7">
    <source>
        <dbReference type="ARBA" id="ARBA00022692"/>
    </source>
</evidence>
<evidence type="ECO:0000256" key="17">
    <source>
        <dbReference type="PROSITE-ProRule" id="PRU00169"/>
    </source>
</evidence>
<dbReference type="Pfam" id="PF13426">
    <property type="entry name" value="PAS_9"/>
    <property type="match status" value="2"/>
</dbReference>
<dbReference type="OrthoDB" id="9811889at2"/>
<evidence type="ECO:0000256" key="5">
    <source>
        <dbReference type="ARBA" id="ARBA00022553"/>
    </source>
</evidence>
<evidence type="ECO:0000256" key="12">
    <source>
        <dbReference type="ARBA" id="ARBA00023012"/>
    </source>
</evidence>
<dbReference type="GO" id="GO:0005886">
    <property type="term" value="C:plasma membrane"/>
    <property type="evidence" value="ECO:0007669"/>
    <property type="project" value="UniProtKB-SubCell"/>
</dbReference>
<dbReference type="Gene3D" id="3.30.450.20">
    <property type="entry name" value="PAS domain"/>
    <property type="match status" value="2"/>
</dbReference>
<evidence type="ECO:0000256" key="13">
    <source>
        <dbReference type="ARBA" id="ARBA00023136"/>
    </source>
</evidence>
<keyword evidence="13" id="KW-0472">Membrane</keyword>
<dbReference type="Pfam" id="PF00512">
    <property type="entry name" value="HisKA"/>
    <property type="match status" value="1"/>
</dbReference>
<dbReference type="Pfam" id="PF01627">
    <property type="entry name" value="Hpt"/>
    <property type="match status" value="1"/>
</dbReference>
<feature type="domain" description="PAC" evidence="21">
    <location>
        <begin position="323"/>
        <end position="375"/>
    </location>
</feature>
<evidence type="ECO:0000313" key="23">
    <source>
        <dbReference type="EMBL" id="SIS98459.1"/>
    </source>
</evidence>
<dbReference type="SMART" id="SM00388">
    <property type="entry name" value="HisKA"/>
    <property type="match status" value="1"/>
</dbReference>
<evidence type="ECO:0000256" key="10">
    <source>
        <dbReference type="ARBA" id="ARBA00022840"/>
    </source>
</evidence>
<evidence type="ECO:0000259" key="22">
    <source>
        <dbReference type="PROSITE" id="PS50894"/>
    </source>
</evidence>
<dbReference type="InterPro" id="IPR004358">
    <property type="entry name" value="Sig_transdc_His_kin-like_C"/>
</dbReference>
<evidence type="ECO:0000256" key="6">
    <source>
        <dbReference type="ARBA" id="ARBA00022679"/>
    </source>
</evidence>
<keyword evidence="24" id="KW-1185">Reference proteome</keyword>
<dbReference type="InterPro" id="IPR036890">
    <property type="entry name" value="HATPase_C_sf"/>
</dbReference>
<name>A0A173MHB9_9BACT</name>
<keyword evidence="4" id="KW-1003">Cell membrane</keyword>
<evidence type="ECO:0000259" key="18">
    <source>
        <dbReference type="PROSITE" id="PS50109"/>
    </source>
</evidence>
<dbReference type="PROSITE" id="PS50894">
    <property type="entry name" value="HPT"/>
    <property type="match status" value="1"/>
</dbReference>
<dbReference type="PROSITE" id="PS50112">
    <property type="entry name" value="PAS"/>
    <property type="match status" value="1"/>
</dbReference>
<dbReference type="Gene3D" id="1.10.287.130">
    <property type="match status" value="1"/>
</dbReference>
<dbReference type="InterPro" id="IPR035965">
    <property type="entry name" value="PAS-like_dom_sf"/>
</dbReference>
<dbReference type="CDD" id="cd16922">
    <property type="entry name" value="HATPase_EvgS-ArcB-TorS-like"/>
    <property type="match status" value="1"/>
</dbReference>
<dbReference type="AlphaFoldDB" id="A0A173MHB9"/>
<keyword evidence="6" id="KW-0808">Transferase</keyword>
<dbReference type="KEGG" id="fln:FLA_2900"/>
<feature type="domain" description="PAS" evidence="20">
    <location>
        <begin position="250"/>
        <end position="292"/>
    </location>
</feature>
<dbReference type="EMBL" id="FTOR01000002">
    <property type="protein sequence ID" value="SIS98459.1"/>
    <property type="molecule type" value="Genomic_DNA"/>
</dbReference>
<organism evidence="23 24">
    <name type="scientific">Filimonas lacunae</name>
    <dbReference type="NCBI Taxonomy" id="477680"/>
    <lineage>
        <taxon>Bacteria</taxon>
        <taxon>Pseudomonadati</taxon>
        <taxon>Bacteroidota</taxon>
        <taxon>Chitinophagia</taxon>
        <taxon>Chitinophagales</taxon>
        <taxon>Chitinophagaceae</taxon>
        <taxon>Filimonas</taxon>
    </lineage>
</organism>
<dbReference type="NCBIfam" id="TIGR00229">
    <property type="entry name" value="sensory_box"/>
    <property type="match status" value="2"/>
</dbReference>
<dbReference type="InterPro" id="IPR011006">
    <property type="entry name" value="CheY-like_superfamily"/>
</dbReference>
<dbReference type="GO" id="GO:0005524">
    <property type="term" value="F:ATP binding"/>
    <property type="evidence" value="ECO:0007669"/>
    <property type="project" value="UniProtKB-KW"/>
</dbReference>
<dbReference type="STRING" id="477680.SAMN05421788_102487"/>
<dbReference type="PANTHER" id="PTHR45339:SF1">
    <property type="entry name" value="HYBRID SIGNAL TRANSDUCTION HISTIDINE KINASE J"/>
    <property type="match status" value="1"/>
</dbReference>
<evidence type="ECO:0000256" key="9">
    <source>
        <dbReference type="ARBA" id="ARBA00022777"/>
    </source>
</evidence>
<dbReference type="SUPFAM" id="SSF55874">
    <property type="entry name" value="ATPase domain of HSP90 chaperone/DNA topoisomerase II/histidine kinase"/>
    <property type="match status" value="1"/>
</dbReference>
<dbReference type="Proteomes" id="UP000186917">
    <property type="component" value="Unassembled WGS sequence"/>
</dbReference>
<evidence type="ECO:0000256" key="11">
    <source>
        <dbReference type="ARBA" id="ARBA00022989"/>
    </source>
</evidence>
<dbReference type="SUPFAM" id="SSF47384">
    <property type="entry name" value="Homodimeric domain of signal transducing histidine kinase"/>
    <property type="match status" value="1"/>
</dbReference>
<dbReference type="Gene3D" id="3.30.565.10">
    <property type="entry name" value="Histidine kinase-like ATPase, C-terminal domain"/>
    <property type="match status" value="1"/>
</dbReference>
<dbReference type="PROSITE" id="PS50113">
    <property type="entry name" value="PAC"/>
    <property type="match status" value="1"/>
</dbReference>
<dbReference type="SMART" id="SM00448">
    <property type="entry name" value="REC"/>
    <property type="match status" value="1"/>
</dbReference>
<feature type="modified residue" description="4-aspartylphosphate" evidence="17">
    <location>
        <position position="686"/>
    </location>
</feature>
<reference evidence="24" key="1">
    <citation type="submission" date="2017-01" db="EMBL/GenBank/DDBJ databases">
        <authorList>
            <person name="Varghese N."/>
            <person name="Submissions S."/>
        </authorList>
    </citation>
    <scope>NUCLEOTIDE SEQUENCE [LARGE SCALE GENOMIC DNA]</scope>
    <source>
        <strain evidence="24">DSM 21054</strain>
    </source>
</reference>
<evidence type="ECO:0000256" key="8">
    <source>
        <dbReference type="ARBA" id="ARBA00022741"/>
    </source>
</evidence>
<keyword evidence="11" id="KW-1133">Transmembrane helix</keyword>